<dbReference type="GO" id="GO:0016020">
    <property type="term" value="C:membrane"/>
    <property type="evidence" value="ECO:0007669"/>
    <property type="project" value="InterPro"/>
</dbReference>
<dbReference type="Gene3D" id="6.10.340.10">
    <property type="match status" value="1"/>
</dbReference>
<dbReference type="SUPFAM" id="SSF158472">
    <property type="entry name" value="HAMP domain-like"/>
    <property type="match status" value="1"/>
</dbReference>
<dbReference type="EMBL" id="PDEM01000031">
    <property type="protein sequence ID" value="PHZ83669.1"/>
    <property type="molecule type" value="Genomic_DNA"/>
</dbReference>
<dbReference type="PANTHER" id="PTHR32089:SF112">
    <property type="entry name" value="LYSOZYME-LIKE PROTEIN-RELATED"/>
    <property type="match status" value="1"/>
</dbReference>
<dbReference type="RefSeq" id="WP_099474680.1">
    <property type="nucleotide sequence ID" value="NZ_CP041025.1"/>
</dbReference>
<dbReference type="SUPFAM" id="SSF58104">
    <property type="entry name" value="Methyl-accepting chemotaxis protein (MCP) signaling domain"/>
    <property type="match status" value="1"/>
</dbReference>
<dbReference type="InterPro" id="IPR004089">
    <property type="entry name" value="MCPsignal_dom"/>
</dbReference>
<evidence type="ECO:0000313" key="8">
    <source>
        <dbReference type="EMBL" id="PHZ83669.1"/>
    </source>
</evidence>
<evidence type="ECO:0000256" key="2">
    <source>
        <dbReference type="ARBA" id="ARBA00029447"/>
    </source>
</evidence>
<feature type="domain" description="Methyl-accepting transducer" evidence="6">
    <location>
        <begin position="214"/>
        <end position="440"/>
    </location>
</feature>
<dbReference type="GO" id="GO:0004888">
    <property type="term" value="F:transmembrane signaling receptor activity"/>
    <property type="evidence" value="ECO:0007669"/>
    <property type="project" value="InterPro"/>
</dbReference>
<feature type="transmembrane region" description="Helical" evidence="5">
    <location>
        <begin position="12"/>
        <end position="32"/>
    </location>
</feature>
<evidence type="ECO:0000256" key="5">
    <source>
        <dbReference type="SAM" id="Phobius"/>
    </source>
</evidence>
<dbReference type="OrthoDB" id="4514964at2"/>
<keyword evidence="9" id="KW-1185">Reference proteome</keyword>
<dbReference type="InterPro" id="IPR003660">
    <property type="entry name" value="HAMP_dom"/>
</dbReference>
<reference evidence="8 9" key="1">
    <citation type="submission" date="2017-10" db="EMBL/GenBank/DDBJ databases">
        <title>Frigbacter circumglobatus gen. nov. sp. nov., isolated from sediment cultured in situ.</title>
        <authorList>
            <person name="Zhao Z."/>
        </authorList>
    </citation>
    <scope>NUCLEOTIDE SEQUENCE [LARGE SCALE GENOMIC DNA]</scope>
    <source>
        <strain evidence="8 9">ZYL</strain>
    </source>
</reference>
<organism evidence="8 9">
    <name type="scientific">Paremcibacter congregatus</name>
    <dbReference type="NCBI Taxonomy" id="2043170"/>
    <lineage>
        <taxon>Bacteria</taxon>
        <taxon>Pseudomonadati</taxon>
        <taxon>Pseudomonadota</taxon>
        <taxon>Alphaproteobacteria</taxon>
        <taxon>Emcibacterales</taxon>
        <taxon>Emcibacteraceae</taxon>
        <taxon>Paremcibacter</taxon>
    </lineage>
</organism>
<evidence type="ECO:0000256" key="1">
    <source>
        <dbReference type="ARBA" id="ARBA00023224"/>
    </source>
</evidence>
<comment type="caution">
    <text evidence="8">The sequence shown here is derived from an EMBL/GenBank/DDBJ whole genome shotgun (WGS) entry which is preliminary data.</text>
</comment>
<accession>A0A2G4YMW2</accession>
<dbReference type="PROSITE" id="PS50111">
    <property type="entry name" value="CHEMOTAXIS_TRANSDUC_2"/>
    <property type="match status" value="1"/>
</dbReference>
<feature type="transmembrane region" description="Helical" evidence="5">
    <location>
        <begin position="70"/>
        <end position="90"/>
    </location>
</feature>
<dbReference type="Pfam" id="PF00672">
    <property type="entry name" value="HAMP"/>
    <property type="match status" value="1"/>
</dbReference>
<keyword evidence="5" id="KW-0812">Transmembrane</keyword>
<gene>
    <name evidence="8" type="ORF">CRD36_14930</name>
</gene>
<evidence type="ECO:0008006" key="10">
    <source>
        <dbReference type="Google" id="ProtNLM"/>
    </source>
</evidence>
<evidence type="ECO:0000259" key="7">
    <source>
        <dbReference type="PROSITE" id="PS50885"/>
    </source>
</evidence>
<evidence type="ECO:0000313" key="9">
    <source>
        <dbReference type="Proteomes" id="UP000229730"/>
    </source>
</evidence>
<dbReference type="SMART" id="SM00283">
    <property type="entry name" value="MA"/>
    <property type="match status" value="1"/>
</dbReference>
<evidence type="ECO:0000259" key="6">
    <source>
        <dbReference type="PROSITE" id="PS50111"/>
    </source>
</evidence>
<sequence>MKNIPLRRIGVAVIVLFLMAGALFISTSYNIYANIADAQTLWLSDSAASDSTLARELTAKLDRANSFATAMFWSAIASMIVMIISTYQVLFKTILQPLTRITDSLTELAQGHLNITIPCADYGSEFGEMADAARQFQVSSQERLKLEEDNIRAQKEKMQLEDQNRQQQDKVRQEKRDKEREQLRLQEQRTQDLEQRINLFDQQIKGNMQQVELAVQKLSDSSGAMSDTAVATENQTTTAATGANQSSRNMQMVVSSTEELARSIAQISSQMDQSRKITQDAIEKVDTTATTAGHLTTSSRSIGDVISLIEEIANQTNLLALNATIEAARAGEAGKGFAVVASEVKALAGQTASATQEITGHINEIQNISENIVKDISDVKTIVEENSRIISTVNNAAEEQSYATREITSHIQQAANETNQVSSQINLVQKGITTTLNASHAVQGISTDLSRNGVQIQSVVGEFLGDIRAI</sequence>
<proteinExistence type="inferred from homology"/>
<dbReference type="Gene3D" id="1.10.287.950">
    <property type="entry name" value="Methyl-accepting chemotaxis protein"/>
    <property type="match status" value="1"/>
</dbReference>
<evidence type="ECO:0000256" key="3">
    <source>
        <dbReference type="PROSITE-ProRule" id="PRU00284"/>
    </source>
</evidence>
<keyword evidence="5" id="KW-1133">Transmembrane helix</keyword>
<dbReference type="InterPro" id="IPR004090">
    <property type="entry name" value="Chemotax_Me-accpt_rcpt"/>
</dbReference>
<dbReference type="PROSITE" id="PS50885">
    <property type="entry name" value="HAMP"/>
    <property type="match status" value="1"/>
</dbReference>
<evidence type="ECO:0000256" key="4">
    <source>
        <dbReference type="SAM" id="MobiDB-lite"/>
    </source>
</evidence>
<dbReference type="GO" id="GO:0006935">
    <property type="term" value="P:chemotaxis"/>
    <property type="evidence" value="ECO:0007669"/>
    <property type="project" value="InterPro"/>
</dbReference>
<keyword evidence="5" id="KW-0472">Membrane</keyword>
<dbReference type="PANTHER" id="PTHR32089">
    <property type="entry name" value="METHYL-ACCEPTING CHEMOTAXIS PROTEIN MCPB"/>
    <property type="match status" value="1"/>
</dbReference>
<feature type="domain" description="HAMP" evidence="7">
    <location>
        <begin position="92"/>
        <end position="145"/>
    </location>
</feature>
<dbReference type="AlphaFoldDB" id="A0A2G4YMW2"/>
<protein>
    <recommendedName>
        <fullName evidence="10">Methyl-accepting chemotaxis protein</fullName>
    </recommendedName>
</protein>
<dbReference type="PRINTS" id="PR00260">
    <property type="entry name" value="CHEMTRNSDUCR"/>
</dbReference>
<dbReference type="InParanoid" id="A0A2G4YMW2"/>
<dbReference type="Proteomes" id="UP000229730">
    <property type="component" value="Unassembled WGS sequence"/>
</dbReference>
<comment type="similarity">
    <text evidence="2">Belongs to the methyl-accepting chemotaxis (MCP) protein family.</text>
</comment>
<dbReference type="Pfam" id="PF00015">
    <property type="entry name" value="MCPsignal"/>
    <property type="match status" value="1"/>
</dbReference>
<name>A0A2G4YMW2_9PROT</name>
<keyword evidence="1 3" id="KW-0807">Transducer</keyword>
<feature type="region of interest" description="Disordered" evidence="4">
    <location>
        <begin position="156"/>
        <end position="187"/>
    </location>
</feature>
<dbReference type="GO" id="GO:0007165">
    <property type="term" value="P:signal transduction"/>
    <property type="evidence" value="ECO:0007669"/>
    <property type="project" value="UniProtKB-KW"/>
</dbReference>